<evidence type="ECO:0000259" key="3">
    <source>
        <dbReference type="Pfam" id="PF23543"/>
    </source>
</evidence>
<dbReference type="EMBL" id="FNBD01000007">
    <property type="protein sequence ID" value="SDF11249.1"/>
    <property type="molecule type" value="Genomic_DNA"/>
</dbReference>
<evidence type="ECO:0000313" key="5">
    <source>
        <dbReference type="Proteomes" id="UP000182114"/>
    </source>
</evidence>
<dbReference type="AlphaFoldDB" id="A0A1G7IG17"/>
<keyword evidence="1" id="KW-0472">Membrane</keyword>
<dbReference type="InterPro" id="IPR046510">
    <property type="entry name" value="DUF6688_N"/>
</dbReference>
<feature type="transmembrane region" description="Helical" evidence="1">
    <location>
        <begin position="76"/>
        <end position="95"/>
    </location>
</feature>
<dbReference type="Proteomes" id="UP000182114">
    <property type="component" value="Unassembled WGS sequence"/>
</dbReference>
<feature type="transmembrane region" description="Helical" evidence="1">
    <location>
        <begin position="107"/>
        <end position="126"/>
    </location>
</feature>
<feature type="transmembrane region" description="Helical" evidence="1">
    <location>
        <begin position="146"/>
        <end position="167"/>
    </location>
</feature>
<reference evidence="5" key="1">
    <citation type="submission" date="2016-10" db="EMBL/GenBank/DDBJ databases">
        <authorList>
            <person name="Varghese N."/>
            <person name="Submissions S."/>
        </authorList>
    </citation>
    <scope>NUCLEOTIDE SEQUENCE [LARGE SCALE GENOMIC DNA]</scope>
    <source>
        <strain evidence="5">DSM 24729</strain>
    </source>
</reference>
<keyword evidence="1" id="KW-0812">Transmembrane</keyword>
<dbReference type="Pfam" id="PF23543">
    <property type="entry name" value="DUF6688_C"/>
    <property type="match status" value="1"/>
</dbReference>
<accession>A0A1G7IG17</accession>
<feature type="transmembrane region" description="Helical" evidence="1">
    <location>
        <begin position="6"/>
        <end position="22"/>
    </location>
</feature>
<protein>
    <submittedName>
        <fullName evidence="4">Uncharacterized protein</fullName>
    </submittedName>
</protein>
<feature type="transmembrane region" description="Helical" evidence="1">
    <location>
        <begin position="34"/>
        <end position="56"/>
    </location>
</feature>
<sequence>MAALFILGIFLVFIVFLVWLVLKRTKIAAKPPELIIGSVYIFTLFLFLIGFLFHSNPYYKAVDPVDGECYNPFSEQHILTLIFYFIAYNSSLFLVWTRSKKLPPLSLVLAMIFILIGIVLNLVIIYQTSTHDTTSLDIYISDTEHILLLFAPVAALCVGILLIYKVLTEQLTETADRTYANPYLHKIQDFLLHKSRNPLWILVFLFPVFIICTLVLILFGQAPDALIKVFTETTTWKLSQQMHPPVLDHKGHYLCTVAASGHPTIVKPIRLGQRNGRPIIVNRQLLIANAFEEMIQDFSPKLHHMIRKKYDRYGYNLSTKINTPSLSSITYVAMKPLEWFFLINLYLFCHKPELKIKQQYTLKL</sequence>
<dbReference type="eggNOG" id="ENOG502Z9CJ">
    <property type="taxonomic scope" value="Bacteria"/>
</dbReference>
<organism evidence="4 5">
    <name type="scientific">Cellulophaga baltica</name>
    <dbReference type="NCBI Taxonomy" id="76594"/>
    <lineage>
        <taxon>Bacteria</taxon>
        <taxon>Pseudomonadati</taxon>
        <taxon>Bacteroidota</taxon>
        <taxon>Flavobacteriia</taxon>
        <taxon>Flavobacteriales</taxon>
        <taxon>Flavobacteriaceae</taxon>
        <taxon>Cellulophaga</taxon>
    </lineage>
</organism>
<feature type="transmembrane region" description="Helical" evidence="1">
    <location>
        <begin position="199"/>
        <end position="219"/>
    </location>
</feature>
<name>A0A1G7IG17_9FLAO</name>
<keyword evidence="1" id="KW-1133">Transmembrane helix</keyword>
<evidence type="ECO:0000259" key="2">
    <source>
        <dbReference type="Pfam" id="PF20394"/>
    </source>
</evidence>
<gene>
    <name evidence="4" type="ORF">SAMN04487992_107207</name>
</gene>
<dbReference type="RefSeq" id="WP_074538704.1">
    <property type="nucleotide sequence ID" value="NZ_FNBD01000007.1"/>
</dbReference>
<proteinExistence type="predicted"/>
<feature type="domain" description="DUF6688" evidence="2">
    <location>
        <begin position="3"/>
        <end position="245"/>
    </location>
</feature>
<evidence type="ECO:0000256" key="1">
    <source>
        <dbReference type="SAM" id="Phobius"/>
    </source>
</evidence>
<keyword evidence="5" id="KW-1185">Reference proteome</keyword>
<dbReference type="Pfam" id="PF20394">
    <property type="entry name" value="DUF6688"/>
    <property type="match status" value="1"/>
</dbReference>
<feature type="domain" description="DUF6688" evidence="3">
    <location>
        <begin position="251"/>
        <end position="361"/>
    </location>
</feature>
<dbReference type="InterPro" id="IPR056491">
    <property type="entry name" value="DUF6688_C"/>
</dbReference>
<evidence type="ECO:0000313" key="4">
    <source>
        <dbReference type="EMBL" id="SDF11249.1"/>
    </source>
</evidence>